<dbReference type="InterPro" id="IPR006311">
    <property type="entry name" value="TAT_signal"/>
</dbReference>
<accession>U6G0K6</accession>
<keyword evidence="4" id="KW-1185">Reference proteome</keyword>
<reference evidence="3" key="1">
    <citation type="submission" date="2013-10" db="EMBL/GenBank/DDBJ databases">
        <title>Genomic analysis of the causative agents of coccidiosis in chickens.</title>
        <authorList>
            <person name="Reid A.J."/>
            <person name="Blake D."/>
            <person name="Billington K."/>
            <person name="Browne H."/>
            <person name="Dunn M."/>
            <person name="Hung S."/>
            <person name="Kawahara F."/>
            <person name="Miranda-Saavedra D."/>
            <person name="Mourier T."/>
            <person name="Nagra H."/>
            <person name="Otto T.D."/>
            <person name="Rawlings N."/>
            <person name="Sanchez A."/>
            <person name="Sanders M."/>
            <person name="Subramaniam C."/>
            <person name="Tay Y."/>
            <person name="Dear P."/>
            <person name="Doerig C."/>
            <person name="Gruber A."/>
            <person name="Parkinson J."/>
            <person name="Shirley M."/>
            <person name="Wan K.L."/>
            <person name="Berriman M."/>
            <person name="Tomley F."/>
            <person name="Pain A."/>
        </authorList>
    </citation>
    <scope>NUCLEOTIDE SEQUENCE [LARGE SCALE GENOMIC DNA]</scope>
    <source>
        <strain evidence="3">Houghton</strain>
    </source>
</reference>
<feature type="signal peptide" evidence="2">
    <location>
        <begin position="1"/>
        <end position="32"/>
    </location>
</feature>
<protein>
    <submittedName>
        <fullName evidence="3">Uncharacterized protein</fullName>
    </submittedName>
</protein>
<sequence>MPGRRQRLLLLLAAAAAAALLLLSIQVEGSAAADNSTPSRFKEAENEEAALAQLKQLQQQQQQQNQQQQQQQQQNQQQQQQQEQELQDAAEFALRRGWFKLAQEIILYSHVVGVDVAYRVRRVVMEIRNSLSEMERLLNKKHDEVAVYVQQQQQQQQQQQ</sequence>
<dbReference type="AlphaFoldDB" id="U6G0K6"/>
<feature type="region of interest" description="Disordered" evidence="1">
    <location>
        <begin position="62"/>
        <end position="81"/>
    </location>
</feature>
<feature type="chain" id="PRO_5004669430" evidence="2">
    <location>
        <begin position="33"/>
        <end position="160"/>
    </location>
</feature>
<evidence type="ECO:0000313" key="3">
    <source>
        <dbReference type="EMBL" id="CDI73836.1"/>
    </source>
</evidence>
<dbReference type="Proteomes" id="UP000018201">
    <property type="component" value="Unassembled WGS sequence"/>
</dbReference>
<dbReference type="EMBL" id="HG689004">
    <property type="protein sequence ID" value="CDI73836.1"/>
    <property type="molecule type" value="Genomic_DNA"/>
</dbReference>
<name>U6G0K6_9EIME</name>
<dbReference type="OrthoDB" id="347113at2759"/>
<evidence type="ECO:0000256" key="2">
    <source>
        <dbReference type="SAM" id="SignalP"/>
    </source>
</evidence>
<gene>
    <name evidence="3" type="ORF">EPH_0028970</name>
</gene>
<dbReference type="VEuPathDB" id="ToxoDB:EPH_0028970"/>
<dbReference type="PROSITE" id="PS51318">
    <property type="entry name" value="TAT"/>
    <property type="match status" value="1"/>
</dbReference>
<evidence type="ECO:0000313" key="4">
    <source>
        <dbReference type="Proteomes" id="UP000018201"/>
    </source>
</evidence>
<proteinExistence type="predicted"/>
<keyword evidence="2" id="KW-0732">Signal</keyword>
<reference evidence="3" key="2">
    <citation type="submission" date="2013-10" db="EMBL/GenBank/DDBJ databases">
        <authorList>
            <person name="Aslett M."/>
        </authorList>
    </citation>
    <scope>NUCLEOTIDE SEQUENCE [LARGE SCALE GENOMIC DNA]</scope>
    <source>
        <strain evidence="3">Houghton</strain>
    </source>
</reference>
<organism evidence="3 4">
    <name type="scientific">Eimeria praecox</name>
    <dbReference type="NCBI Taxonomy" id="51316"/>
    <lineage>
        <taxon>Eukaryota</taxon>
        <taxon>Sar</taxon>
        <taxon>Alveolata</taxon>
        <taxon>Apicomplexa</taxon>
        <taxon>Conoidasida</taxon>
        <taxon>Coccidia</taxon>
        <taxon>Eucoccidiorida</taxon>
        <taxon>Eimeriorina</taxon>
        <taxon>Eimeriidae</taxon>
        <taxon>Eimeria</taxon>
    </lineage>
</organism>
<evidence type="ECO:0000256" key="1">
    <source>
        <dbReference type="SAM" id="MobiDB-lite"/>
    </source>
</evidence>